<protein>
    <submittedName>
        <fullName evidence="1">Uncharacterized protein</fullName>
    </submittedName>
</protein>
<keyword evidence="2" id="KW-1185">Reference proteome</keyword>
<dbReference type="EnsemblMetazoa" id="G9601.1">
    <property type="protein sequence ID" value="G9601.1:cds"/>
    <property type="gene ID" value="G9601"/>
</dbReference>
<evidence type="ECO:0000313" key="2">
    <source>
        <dbReference type="Proteomes" id="UP000005408"/>
    </source>
</evidence>
<proteinExistence type="predicted"/>
<sequence length="141" mass="15968">MLEVTAKGHFWQEVRAYVKDVLLPYHKKKNHFKPSTIPSSKSHVERTWMEKKDILRCLEDSVLLDKARAATALNLAVPDVIAILKNTPRSEINKSGRIIGKVRKVAKIPMGVLSKDTILCLTSVESDDEVEETRVKETTFP</sequence>
<dbReference type="AlphaFoldDB" id="A0A8W8NUA9"/>
<reference evidence="1" key="1">
    <citation type="submission" date="2022-08" db="UniProtKB">
        <authorList>
            <consortium name="EnsemblMetazoa"/>
        </authorList>
    </citation>
    <scope>IDENTIFICATION</scope>
    <source>
        <strain evidence="1">05x7-T-G4-1.051#20</strain>
    </source>
</reference>
<organism evidence="1 2">
    <name type="scientific">Magallana gigas</name>
    <name type="common">Pacific oyster</name>
    <name type="synonym">Crassostrea gigas</name>
    <dbReference type="NCBI Taxonomy" id="29159"/>
    <lineage>
        <taxon>Eukaryota</taxon>
        <taxon>Metazoa</taxon>
        <taxon>Spiralia</taxon>
        <taxon>Lophotrochozoa</taxon>
        <taxon>Mollusca</taxon>
        <taxon>Bivalvia</taxon>
        <taxon>Autobranchia</taxon>
        <taxon>Pteriomorphia</taxon>
        <taxon>Ostreida</taxon>
        <taxon>Ostreoidea</taxon>
        <taxon>Ostreidae</taxon>
        <taxon>Magallana</taxon>
    </lineage>
</organism>
<dbReference type="Proteomes" id="UP000005408">
    <property type="component" value="Unassembled WGS sequence"/>
</dbReference>
<name>A0A8W8NUA9_MAGGI</name>
<evidence type="ECO:0000313" key="1">
    <source>
        <dbReference type="EnsemblMetazoa" id="G9601.1:cds"/>
    </source>
</evidence>
<accession>A0A8W8NUA9</accession>